<feature type="signal peptide" evidence="3">
    <location>
        <begin position="1"/>
        <end position="20"/>
    </location>
</feature>
<proteinExistence type="predicted"/>
<keyword evidence="2" id="KW-0812">Transmembrane</keyword>
<reference evidence="4" key="1">
    <citation type="journal article" date="2019" name="bioRxiv">
        <title>The Genome of the Zebra Mussel, Dreissena polymorpha: A Resource for Invasive Species Research.</title>
        <authorList>
            <person name="McCartney M.A."/>
            <person name="Auch B."/>
            <person name="Kono T."/>
            <person name="Mallez S."/>
            <person name="Zhang Y."/>
            <person name="Obille A."/>
            <person name="Becker A."/>
            <person name="Abrahante J.E."/>
            <person name="Garbe J."/>
            <person name="Badalamenti J.P."/>
            <person name="Herman A."/>
            <person name="Mangelson H."/>
            <person name="Liachko I."/>
            <person name="Sullivan S."/>
            <person name="Sone E.D."/>
            <person name="Koren S."/>
            <person name="Silverstein K.A.T."/>
            <person name="Beckman K.B."/>
            <person name="Gohl D.M."/>
        </authorList>
    </citation>
    <scope>NUCLEOTIDE SEQUENCE</scope>
    <source>
        <strain evidence="4">Duluth1</strain>
        <tissue evidence="4">Whole animal</tissue>
    </source>
</reference>
<keyword evidence="3" id="KW-0732">Signal</keyword>
<evidence type="ECO:0000256" key="2">
    <source>
        <dbReference type="SAM" id="Phobius"/>
    </source>
</evidence>
<keyword evidence="5" id="KW-1185">Reference proteome</keyword>
<evidence type="ECO:0008006" key="6">
    <source>
        <dbReference type="Google" id="ProtNLM"/>
    </source>
</evidence>
<feature type="compositionally biased region" description="Basic and acidic residues" evidence="1">
    <location>
        <begin position="199"/>
        <end position="211"/>
    </location>
</feature>
<accession>A0A9D3YM28</accession>
<evidence type="ECO:0000256" key="1">
    <source>
        <dbReference type="SAM" id="MobiDB-lite"/>
    </source>
</evidence>
<dbReference type="Proteomes" id="UP000828390">
    <property type="component" value="Unassembled WGS sequence"/>
</dbReference>
<keyword evidence="2" id="KW-1133">Transmembrane helix</keyword>
<feature type="compositionally biased region" description="Basic and acidic residues" evidence="1">
    <location>
        <begin position="308"/>
        <end position="320"/>
    </location>
</feature>
<organism evidence="4 5">
    <name type="scientific">Dreissena polymorpha</name>
    <name type="common">Zebra mussel</name>
    <name type="synonym">Mytilus polymorpha</name>
    <dbReference type="NCBI Taxonomy" id="45954"/>
    <lineage>
        <taxon>Eukaryota</taxon>
        <taxon>Metazoa</taxon>
        <taxon>Spiralia</taxon>
        <taxon>Lophotrochozoa</taxon>
        <taxon>Mollusca</taxon>
        <taxon>Bivalvia</taxon>
        <taxon>Autobranchia</taxon>
        <taxon>Heteroconchia</taxon>
        <taxon>Euheterodonta</taxon>
        <taxon>Imparidentia</taxon>
        <taxon>Neoheterodontei</taxon>
        <taxon>Myida</taxon>
        <taxon>Dreissenoidea</taxon>
        <taxon>Dreissenidae</taxon>
        <taxon>Dreissena</taxon>
    </lineage>
</organism>
<evidence type="ECO:0000313" key="5">
    <source>
        <dbReference type="Proteomes" id="UP000828390"/>
    </source>
</evidence>
<feature type="chain" id="PRO_5039116280" description="Ig-like domain-containing protein" evidence="3">
    <location>
        <begin position="21"/>
        <end position="405"/>
    </location>
</feature>
<reference evidence="4" key="2">
    <citation type="submission" date="2020-11" db="EMBL/GenBank/DDBJ databases">
        <authorList>
            <person name="McCartney M.A."/>
            <person name="Auch B."/>
            <person name="Kono T."/>
            <person name="Mallez S."/>
            <person name="Becker A."/>
            <person name="Gohl D.M."/>
            <person name="Silverstein K.A.T."/>
            <person name="Koren S."/>
            <person name="Bechman K.B."/>
            <person name="Herman A."/>
            <person name="Abrahante J.E."/>
            <person name="Garbe J."/>
        </authorList>
    </citation>
    <scope>NUCLEOTIDE SEQUENCE</scope>
    <source>
        <strain evidence="4">Duluth1</strain>
        <tissue evidence="4">Whole animal</tissue>
    </source>
</reference>
<dbReference type="EMBL" id="JAIWYP010000015">
    <property type="protein sequence ID" value="KAH3700648.1"/>
    <property type="molecule type" value="Genomic_DNA"/>
</dbReference>
<name>A0A9D3YM28_DREPO</name>
<keyword evidence="2" id="KW-0472">Membrane</keyword>
<feature type="region of interest" description="Disordered" evidence="1">
    <location>
        <begin position="179"/>
        <end position="365"/>
    </location>
</feature>
<evidence type="ECO:0000256" key="3">
    <source>
        <dbReference type="SAM" id="SignalP"/>
    </source>
</evidence>
<evidence type="ECO:0000313" key="4">
    <source>
        <dbReference type="EMBL" id="KAH3700648.1"/>
    </source>
</evidence>
<comment type="caution">
    <text evidence="4">The sequence shown here is derived from an EMBL/GenBank/DDBJ whole genome shotgun (WGS) entry which is preliminary data.</text>
</comment>
<protein>
    <recommendedName>
        <fullName evidence="6">Ig-like domain-containing protein</fullName>
    </recommendedName>
</protein>
<dbReference type="AlphaFoldDB" id="A0A9D3YM28"/>
<sequence>MLSTWLGVVVFLSTEFLSKGNTCQFDVKLKAMDVVNEGSKVKFSCSIPQCVTEDNPDTKFRMAHNGTEFGEIRKTEENDKGLSIAYFEKEFKSGSDAGLYACSALIPGLDKVTTNLSVIFLYDENAHQFIWANVPVKPPDVDRVVLIVAVGTAGAVVVVVIILVIVRKLMWCCPVRSNDPEESLNRKEATTEMKPFISNDKETDDVQKTDNEQQGANLEEPKWQQKKGPIRQVVETKTVEDRPNIPVPSKRTKKLKDKSTKDKTTMDSQINTTKEQKKDKAAKGPQTRAVAYQKDKTKADATVNGSTVKERPNIPEEKKKFPVASKRKDKTNQENGPEHEPLKSTTEEEQETGLSSNPPNEDSGIYKTIMNTLAWGKEKVSLALEPDGVEANNIQNTTTCTLEIP</sequence>
<feature type="transmembrane region" description="Helical" evidence="2">
    <location>
        <begin position="144"/>
        <end position="166"/>
    </location>
</feature>
<gene>
    <name evidence="4" type="ORF">DPMN_075625</name>
</gene>
<feature type="compositionally biased region" description="Basic and acidic residues" evidence="1">
    <location>
        <begin position="330"/>
        <end position="346"/>
    </location>
</feature>